<gene>
    <name evidence="9" type="ORF">LX64_01193</name>
</gene>
<dbReference type="SUPFAM" id="SSF51445">
    <property type="entry name" value="(Trans)glycosidases"/>
    <property type="match status" value="1"/>
</dbReference>
<evidence type="ECO:0000256" key="7">
    <source>
        <dbReference type="SAM" id="SignalP"/>
    </source>
</evidence>
<dbReference type="InterPro" id="IPR013780">
    <property type="entry name" value="Glyco_hydro_b"/>
</dbReference>
<dbReference type="GO" id="GO:0004560">
    <property type="term" value="F:alpha-L-fucosidase activity"/>
    <property type="evidence" value="ECO:0007669"/>
    <property type="project" value="InterPro"/>
</dbReference>
<evidence type="ECO:0000313" key="10">
    <source>
        <dbReference type="Proteomes" id="UP000249547"/>
    </source>
</evidence>
<sequence length="733" mass="81633">MIPFPVQIVNSFNNDMKKIKGFIALCLLFASGKASAQIDSAALQQWKDQKFSMFIHFGMYSQLGGVWDGKNISRGLSEQIQAHAGIYSDTYAHVANSFNPTKWNPDSIALLAKAAGMRSIVITSKHHDGFSMYNTAYSDFDVVDATPYKKDILKGLSEACAKHGLRFALYFSLIDWHFPQAMPISSHNSDFITPEHHEFNKKQVTELLTNYGPVSELWFDMGSMSVAQSQEMRDLVHRLQPNCMIGSRIGNNRGDFDVMGDNQEPDYAIGVPWQSPASFFDETWGYRSWQVRVPANEKYHEKLTSLIRVASRGGNFLLNIGPKGDGSVVPYEDSILRRMGAWLTKNGEAIYSTQPDPFHVPFNWGSITTKNNKIYLHIMRQPENNTIVLPGLKGTVGKSFVLGDNIKCKATATPDGVTIVIPKEVTVLEDFKVVVLEMPKGFTVPPVNVKAINNQPIWLNGADAFKFYSSTGNDYNTRYQSTIKNAYTLAPAATNEYTAKLYYSAEEIGKSIDLQLGNKTETIQFDTTGKFLLPNNVAQLKLSPIYLQGPLYSGITGTHGSLENVDINKPWPNANGKTWVPKAEWQNGQIAELQAGPLTAYYAMQIVESPIEQSVLVKVTSGDGVIVFLNGQQALIGNNLAKKESVDHYILLHLVKGTNQLAVKFFNNFQKKIVANIDFNIPQVGYVKTLPNVNMQHQQYFPVNWKLAHADTPHEDLGLVNMVLEIAPVKAAQ</sequence>
<feature type="signal peptide" evidence="7">
    <location>
        <begin position="1"/>
        <end position="36"/>
    </location>
</feature>
<accession>A0A327QVW4</accession>
<dbReference type="InterPro" id="IPR016286">
    <property type="entry name" value="FUC_metazoa-typ"/>
</dbReference>
<keyword evidence="5" id="KW-0378">Hydrolase</keyword>
<proteinExistence type="inferred from homology"/>
<name>A0A327QVW4_9BACT</name>
<dbReference type="AlphaFoldDB" id="A0A327QVW4"/>
<evidence type="ECO:0000256" key="5">
    <source>
        <dbReference type="ARBA" id="ARBA00022801"/>
    </source>
</evidence>
<dbReference type="GO" id="GO:0005764">
    <property type="term" value="C:lysosome"/>
    <property type="evidence" value="ECO:0007669"/>
    <property type="project" value="TreeGrafter"/>
</dbReference>
<dbReference type="EC" id="3.2.1.51" evidence="3"/>
<dbReference type="Gene3D" id="2.60.40.1180">
    <property type="entry name" value="Golgi alpha-mannosidase II"/>
    <property type="match status" value="1"/>
</dbReference>
<comment type="caution">
    <text evidence="9">The sequence shown here is derived from an EMBL/GenBank/DDBJ whole genome shotgun (WGS) entry which is preliminary data.</text>
</comment>
<feature type="domain" description="Glycoside hydrolase family 29 N-terminal" evidence="8">
    <location>
        <begin position="35"/>
        <end position="348"/>
    </location>
</feature>
<keyword evidence="6" id="KW-0326">Glycosidase</keyword>
<dbReference type="GO" id="GO:0006004">
    <property type="term" value="P:fucose metabolic process"/>
    <property type="evidence" value="ECO:0007669"/>
    <property type="project" value="InterPro"/>
</dbReference>
<dbReference type="PANTHER" id="PTHR10030:SF37">
    <property type="entry name" value="ALPHA-L-FUCOSIDASE-RELATED"/>
    <property type="match status" value="1"/>
</dbReference>
<evidence type="ECO:0000256" key="2">
    <source>
        <dbReference type="ARBA" id="ARBA00007951"/>
    </source>
</evidence>
<dbReference type="Pfam" id="PF01120">
    <property type="entry name" value="Alpha_L_fucos"/>
    <property type="match status" value="1"/>
</dbReference>
<dbReference type="GO" id="GO:0016139">
    <property type="term" value="P:glycoside catabolic process"/>
    <property type="evidence" value="ECO:0007669"/>
    <property type="project" value="TreeGrafter"/>
</dbReference>
<comment type="function">
    <text evidence="1">Alpha-L-fucosidase is responsible for hydrolyzing the alpha-1,6-linked fucose joined to the reducing-end N-acetylglucosamine of the carbohydrate moieties of glycoproteins.</text>
</comment>
<evidence type="ECO:0000256" key="3">
    <source>
        <dbReference type="ARBA" id="ARBA00012662"/>
    </source>
</evidence>
<keyword evidence="4 7" id="KW-0732">Signal</keyword>
<evidence type="ECO:0000313" key="9">
    <source>
        <dbReference type="EMBL" id="RAJ08540.1"/>
    </source>
</evidence>
<dbReference type="InterPro" id="IPR017853">
    <property type="entry name" value="GH"/>
</dbReference>
<dbReference type="SMART" id="SM00812">
    <property type="entry name" value="Alpha_L_fucos"/>
    <property type="match status" value="1"/>
</dbReference>
<dbReference type="InterPro" id="IPR057739">
    <property type="entry name" value="Glyco_hydro_29_N"/>
</dbReference>
<reference evidence="9 10" key="1">
    <citation type="submission" date="2018-06" db="EMBL/GenBank/DDBJ databases">
        <title>Genomic Encyclopedia of Archaeal and Bacterial Type Strains, Phase II (KMG-II): from individual species to whole genera.</title>
        <authorList>
            <person name="Goeker M."/>
        </authorList>
    </citation>
    <scope>NUCLEOTIDE SEQUENCE [LARGE SCALE GENOMIC DNA]</scope>
    <source>
        <strain evidence="9 10">DSM 23857</strain>
    </source>
</reference>
<dbReference type="Proteomes" id="UP000249547">
    <property type="component" value="Unassembled WGS sequence"/>
</dbReference>
<dbReference type="PRINTS" id="PR00741">
    <property type="entry name" value="GLHYDRLASE29"/>
</dbReference>
<keyword evidence="10" id="KW-1185">Reference proteome</keyword>
<evidence type="ECO:0000256" key="4">
    <source>
        <dbReference type="ARBA" id="ARBA00022729"/>
    </source>
</evidence>
<dbReference type="Gene3D" id="3.20.20.80">
    <property type="entry name" value="Glycosidases"/>
    <property type="match status" value="1"/>
</dbReference>
<dbReference type="PANTHER" id="PTHR10030">
    <property type="entry name" value="ALPHA-L-FUCOSIDASE"/>
    <property type="match status" value="1"/>
</dbReference>
<evidence type="ECO:0000256" key="1">
    <source>
        <dbReference type="ARBA" id="ARBA00004071"/>
    </source>
</evidence>
<feature type="chain" id="PRO_5016348361" description="alpha-L-fucosidase" evidence="7">
    <location>
        <begin position="37"/>
        <end position="733"/>
    </location>
</feature>
<evidence type="ECO:0000256" key="6">
    <source>
        <dbReference type="ARBA" id="ARBA00023295"/>
    </source>
</evidence>
<comment type="similarity">
    <text evidence="2">Belongs to the glycosyl hydrolase 29 family.</text>
</comment>
<evidence type="ECO:0000259" key="8">
    <source>
        <dbReference type="Pfam" id="PF01120"/>
    </source>
</evidence>
<organism evidence="9 10">
    <name type="scientific">Chitinophaga skermanii</name>
    <dbReference type="NCBI Taxonomy" id="331697"/>
    <lineage>
        <taxon>Bacteria</taxon>
        <taxon>Pseudomonadati</taxon>
        <taxon>Bacteroidota</taxon>
        <taxon>Chitinophagia</taxon>
        <taxon>Chitinophagales</taxon>
        <taxon>Chitinophagaceae</taxon>
        <taxon>Chitinophaga</taxon>
    </lineage>
</organism>
<dbReference type="EMBL" id="QLLL01000002">
    <property type="protein sequence ID" value="RAJ08540.1"/>
    <property type="molecule type" value="Genomic_DNA"/>
</dbReference>
<protein>
    <recommendedName>
        <fullName evidence="3">alpha-L-fucosidase</fullName>
        <ecNumber evidence="3">3.2.1.51</ecNumber>
    </recommendedName>
</protein>
<dbReference type="InterPro" id="IPR000933">
    <property type="entry name" value="Glyco_hydro_29"/>
</dbReference>